<dbReference type="EMBL" id="JASCZI010153337">
    <property type="protein sequence ID" value="MED6177272.1"/>
    <property type="molecule type" value="Genomic_DNA"/>
</dbReference>
<evidence type="ECO:0000313" key="3">
    <source>
        <dbReference type="Proteomes" id="UP001341840"/>
    </source>
</evidence>
<comment type="caution">
    <text evidence="2">The sequence shown here is derived from an EMBL/GenBank/DDBJ whole genome shotgun (WGS) entry which is preliminary data.</text>
</comment>
<feature type="region of interest" description="Disordered" evidence="1">
    <location>
        <begin position="69"/>
        <end position="96"/>
    </location>
</feature>
<organism evidence="2 3">
    <name type="scientific">Stylosanthes scabra</name>
    <dbReference type="NCBI Taxonomy" id="79078"/>
    <lineage>
        <taxon>Eukaryota</taxon>
        <taxon>Viridiplantae</taxon>
        <taxon>Streptophyta</taxon>
        <taxon>Embryophyta</taxon>
        <taxon>Tracheophyta</taxon>
        <taxon>Spermatophyta</taxon>
        <taxon>Magnoliopsida</taxon>
        <taxon>eudicotyledons</taxon>
        <taxon>Gunneridae</taxon>
        <taxon>Pentapetalae</taxon>
        <taxon>rosids</taxon>
        <taxon>fabids</taxon>
        <taxon>Fabales</taxon>
        <taxon>Fabaceae</taxon>
        <taxon>Papilionoideae</taxon>
        <taxon>50 kb inversion clade</taxon>
        <taxon>dalbergioids sensu lato</taxon>
        <taxon>Dalbergieae</taxon>
        <taxon>Pterocarpus clade</taxon>
        <taxon>Stylosanthes</taxon>
    </lineage>
</organism>
<proteinExistence type="predicted"/>
<evidence type="ECO:0000256" key="1">
    <source>
        <dbReference type="SAM" id="MobiDB-lite"/>
    </source>
</evidence>
<name>A0ABU6VV45_9FABA</name>
<evidence type="ECO:0000313" key="2">
    <source>
        <dbReference type="EMBL" id="MED6177272.1"/>
    </source>
</evidence>
<protein>
    <submittedName>
        <fullName evidence="2">Uncharacterized protein</fullName>
    </submittedName>
</protein>
<dbReference type="Proteomes" id="UP001341840">
    <property type="component" value="Unassembled WGS sequence"/>
</dbReference>
<keyword evidence="3" id="KW-1185">Reference proteome</keyword>
<gene>
    <name evidence="2" type="ORF">PIB30_096592</name>
</gene>
<reference evidence="2 3" key="1">
    <citation type="journal article" date="2023" name="Plants (Basel)">
        <title>Bridging the Gap: Combining Genomics and Transcriptomics Approaches to Understand Stylosanthes scabra, an Orphan Legume from the Brazilian Caatinga.</title>
        <authorList>
            <person name="Ferreira-Neto J.R.C."/>
            <person name="da Silva M.D."/>
            <person name="Binneck E."/>
            <person name="de Melo N.F."/>
            <person name="da Silva R.H."/>
            <person name="de Melo A.L.T.M."/>
            <person name="Pandolfi V."/>
            <person name="Bustamante F.O."/>
            <person name="Brasileiro-Vidal A.C."/>
            <person name="Benko-Iseppon A.M."/>
        </authorList>
    </citation>
    <scope>NUCLEOTIDE SEQUENCE [LARGE SCALE GENOMIC DNA]</scope>
    <source>
        <tissue evidence="2">Leaves</tissue>
    </source>
</reference>
<sequence length="96" mass="10532">LSVISYDHDVVKIGTLHGSRSLMMLFGSPQYFTTFLKNSRAASSVVQSVWAGINVAYFENRSTITRIEPNPSDFGKAEIKSRDTLSQGLSGEGRGF</sequence>
<accession>A0ABU6VV45</accession>
<feature type="non-terminal residue" evidence="2">
    <location>
        <position position="1"/>
    </location>
</feature>